<evidence type="ECO:0000256" key="1">
    <source>
        <dbReference type="ARBA" id="ARBA00001957"/>
    </source>
</evidence>
<dbReference type="PANTHER" id="PTHR45527">
    <property type="entry name" value="NONRIBOSOMAL PEPTIDE SYNTHETASE"/>
    <property type="match status" value="1"/>
</dbReference>
<feature type="domain" description="AMP-dependent synthetase/ligase" evidence="7">
    <location>
        <begin position="536"/>
        <end position="883"/>
    </location>
</feature>
<evidence type="ECO:0000256" key="5">
    <source>
        <dbReference type="ARBA" id="ARBA00022598"/>
    </source>
</evidence>
<dbReference type="InterPro" id="IPR013217">
    <property type="entry name" value="Methyltransf_12"/>
</dbReference>
<dbReference type="InterPro" id="IPR001031">
    <property type="entry name" value="Thioesterase"/>
</dbReference>
<dbReference type="InterPro" id="IPR036736">
    <property type="entry name" value="ACP-like_sf"/>
</dbReference>
<evidence type="ECO:0000259" key="9">
    <source>
        <dbReference type="Pfam" id="PF00668"/>
    </source>
</evidence>
<feature type="domain" description="Methyltransferase type 12" evidence="11">
    <location>
        <begin position="1182"/>
        <end position="1281"/>
    </location>
</feature>
<comment type="pathway">
    <text evidence="2">Siderophore biosynthesis.</text>
</comment>
<dbReference type="GO" id="GO:0008610">
    <property type="term" value="P:lipid biosynthetic process"/>
    <property type="evidence" value="ECO:0007669"/>
    <property type="project" value="UniProtKB-ARBA"/>
</dbReference>
<evidence type="ECO:0000256" key="3">
    <source>
        <dbReference type="ARBA" id="ARBA00022450"/>
    </source>
</evidence>
<organism evidence="13 14">
    <name type="scientific">Clostridium senegalense</name>
    <dbReference type="NCBI Taxonomy" id="1465809"/>
    <lineage>
        <taxon>Bacteria</taxon>
        <taxon>Bacillati</taxon>
        <taxon>Bacillota</taxon>
        <taxon>Clostridia</taxon>
        <taxon>Eubacteriales</taxon>
        <taxon>Clostridiaceae</taxon>
        <taxon>Clostridium</taxon>
    </lineage>
</organism>
<keyword evidence="14" id="KW-1185">Reference proteome</keyword>
<feature type="domain" description="Condensation" evidence="9">
    <location>
        <begin position="95"/>
        <end position="495"/>
    </location>
</feature>
<dbReference type="Gene3D" id="3.40.50.1820">
    <property type="entry name" value="alpha/beta hydrolase"/>
    <property type="match status" value="1"/>
</dbReference>
<dbReference type="InterPro" id="IPR000873">
    <property type="entry name" value="AMP-dep_synth/lig_dom"/>
</dbReference>
<dbReference type="Pfam" id="PF00550">
    <property type="entry name" value="PP-binding"/>
    <property type="match status" value="1"/>
</dbReference>
<dbReference type="SUPFAM" id="SSF52777">
    <property type="entry name" value="CoA-dependent acyltransferases"/>
    <property type="match status" value="2"/>
</dbReference>
<dbReference type="FunFam" id="3.30.559.30:FF:000006">
    <property type="entry name" value="Yersiniabactin polyketide/non-ribosomal peptide synthetase"/>
    <property type="match status" value="1"/>
</dbReference>
<dbReference type="FunFam" id="3.30.559.10:FF:000023">
    <property type="entry name" value="Non-ribosomal peptide synthetase"/>
    <property type="match status" value="1"/>
</dbReference>
<dbReference type="GO" id="GO:0016874">
    <property type="term" value="F:ligase activity"/>
    <property type="evidence" value="ECO:0007669"/>
    <property type="project" value="UniProtKB-KW"/>
</dbReference>
<dbReference type="CDD" id="cd02440">
    <property type="entry name" value="AdoMet_MTases"/>
    <property type="match status" value="1"/>
</dbReference>
<dbReference type="GO" id="GO:0043041">
    <property type="term" value="P:amino acid activation for nonribosomal peptide biosynthetic process"/>
    <property type="evidence" value="ECO:0007669"/>
    <property type="project" value="TreeGrafter"/>
</dbReference>
<dbReference type="InterPro" id="IPR020845">
    <property type="entry name" value="AMP-binding_CS"/>
</dbReference>
<dbReference type="SUPFAM" id="SSF56801">
    <property type="entry name" value="Acetyl-CoA synthetase-like"/>
    <property type="match status" value="1"/>
</dbReference>
<dbReference type="Gene3D" id="3.30.559.10">
    <property type="entry name" value="Chloramphenicol acetyltransferase-like domain"/>
    <property type="match status" value="1"/>
</dbReference>
<dbReference type="EMBL" id="JAAGPU010000021">
    <property type="protein sequence ID" value="NEU05528.1"/>
    <property type="molecule type" value="Genomic_DNA"/>
</dbReference>
<keyword evidence="4" id="KW-0597">Phosphoprotein</keyword>
<dbReference type="InterPro" id="IPR044894">
    <property type="entry name" value="TubC_N_sf"/>
</dbReference>
<dbReference type="Gene3D" id="1.10.10.1830">
    <property type="entry name" value="Non-ribosomal peptide synthase, adenylation domain"/>
    <property type="match status" value="1"/>
</dbReference>
<dbReference type="Pfam" id="PF18563">
    <property type="entry name" value="TubC_N"/>
    <property type="match status" value="1"/>
</dbReference>
<dbReference type="GO" id="GO:0031177">
    <property type="term" value="F:phosphopantetheine binding"/>
    <property type="evidence" value="ECO:0007669"/>
    <property type="project" value="TreeGrafter"/>
</dbReference>
<dbReference type="PANTHER" id="PTHR45527:SF10">
    <property type="entry name" value="PYOCHELIN SYNTHASE PCHF"/>
    <property type="match status" value="1"/>
</dbReference>
<accession>A0A6M0H5E2</accession>
<dbReference type="InterPro" id="IPR006162">
    <property type="entry name" value="Ppantetheine_attach_site"/>
</dbReference>
<evidence type="ECO:0000313" key="13">
    <source>
        <dbReference type="EMBL" id="NEU05528.1"/>
    </source>
</evidence>
<dbReference type="Pfam" id="PF00668">
    <property type="entry name" value="Condensation"/>
    <property type="match status" value="1"/>
</dbReference>
<comment type="caution">
    <text evidence="13">The sequence shown here is derived from an EMBL/GenBank/DDBJ whole genome shotgun (WGS) entry which is preliminary data.</text>
</comment>
<dbReference type="InterPro" id="IPR057737">
    <property type="entry name" value="Condensation_MtbB-like"/>
</dbReference>
<proteinExistence type="predicted"/>
<dbReference type="SUPFAM" id="SSF53474">
    <property type="entry name" value="alpha/beta-Hydrolases"/>
    <property type="match status" value="1"/>
</dbReference>
<dbReference type="RefSeq" id="WP_199870302.1">
    <property type="nucleotide sequence ID" value="NZ_JAAGPU010000021.1"/>
</dbReference>
<protein>
    <submittedName>
        <fullName evidence="13">Amino acid adenylation domain-containing protein</fullName>
    </submittedName>
</protein>
<dbReference type="NCBIfam" id="TIGR01733">
    <property type="entry name" value="AA-adenyl-dom"/>
    <property type="match status" value="1"/>
</dbReference>
<keyword evidence="5" id="KW-0436">Ligase</keyword>
<dbReference type="Pfam" id="PF00975">
    <property type="entry name" value="Thioesterase"/>
    <property type="match status" value="1"/>
</dbReference>
<dbReference type="SUPFAM" id="SSF53335">
    <property type="entry name" value="S-adenosyl-L-methionine-dependent methyltransferases"/>
    <property type="match status" value="1"/>
</dbReference>
<sequence>MENEAKKLLKYLNNIGVTLWQEDGALRYRAPKGVLSSSNLEKLKFYKNNIINILANQEREGKTEIDSESQFIPFPLSDVQSAYLLGREELFEYGSVACHIYMELNYSDLEHEMAEEAWNKLILRHNMLRAVFDKKGNQRILETVPRFKINYMDLSEGDVSYNKLKLNSIREEMGHRIYNAENWPLFDVGITKMKNNSILHFSMDFLIADWTSILLLISEFEKIYENPNISLPELKITFKDYMIKEHNLKKSPEYLSDKKYWMDRIDSLPLAPKLPLNNKKAEDNKAVNFKRYSLHLDNEKWTKIKNHTKNFGLTPSTIVMTAYAKVIEKWSSNKKFLLNLTLLNRQPLHQQVNEIIGDFTSVNLLEINMENDYSFKEYAKSIQNQLLDDLDHRLFSGVEVLRETSRRKGRENALMPIVFTSAIGLTKQIEKGKMKGQIGEHGISQTPQVFIDCQAMDNEMGLDINWDVREGVFPKLIIDDMFKTFKKLLNVLSENEKLWDEKEILKLPSWQEEILKKVNDTKLNMETKLLHYDIFKNAIKYPEKIAVIDSKEQLSYSELVFRSLNIGSKLKELGCTPQDKVAIIMDKSVHQVSSVLGVLAIGGVYVPIDVKQPYKRLQNIIEKANIKYIITTSSVKRTWDESLNVIEVDKLIYSNDYDLIPQLGNPELPAYVIFTSGSTGEPKGVIISHKAAINTIDDINTKFDVKYTDTVIGLAKLSFDLSVYDIFGLLSVGGTLIYPNNDRLTDPSHWAELMIKHGVTIWNTVPAMMEILISYLSYNSNINVSTLRLTLLSGDWIPLKLPNMINNYLPNSMVVSLGGATEAAIWSIYHIYEEYNDEYKSIPYGKPLANQQFRILDCKMNDCPVWCEGELYILGDGLAYGYLNDEWSTSKQFVTHPSDKVRMYKTGDLGCYHPDGNIEFLGRIDNQVKIKGHRIELGEIESALIKHPSIAMANVLVDKINDEKSLLGVVKLANNRNIDKKEINSKLYKLYDGIHESSDSVIEDIDSDSIKNAVNSLDKVVLNSMSYSLQKIGLLKNGEKINIEDITNCEKISDDFHWIVIRWLSKLKEDKVLLTDDNNNYVCSKHITKDEIEKQWDTLEQVWEKISGTKGFINYLRGCFEKLPQLLSKEQDPVSLLYPEGKMDYVQSLYFDHIISRYLNNCIATLIKRIAENHPKRPLRILEIGAGTGATTEQVLNALKEEEIEYLFTDNTKFFIPSAKSRFEKYKGVTFGIFDIDNNYRNQGFAPNSFDIIIGAEVIENAKNIPKTFKNLIELLSPQGWMVFSEPVKEQNWILISQAFMMTKPSDELRVKSSYLNADNWLNLMKQHSKSPILMLPQREYRLAPFGINVFAMCVKEEKELVKEKEIVDYLSQQVPDYMIPSHIQIVDEIALTVNGKVDKKELSTWRPKVIENKDIITVKNEEKDFLENYLTDLWTEALSIPCIDKTEDFYHCGADSLIMAQVAAKLRSKLSKEPFKKDIPFDVLLKQMLNEPNIESNAKFIRNYDNDYKKVSLKQENNSNGVITKFNSEKKEPLRVVFHAGLGSINEFGLLLENLKEQGLGTVVGITVNDDKIYRQIDEKNLINALADDYSKLLIDTGYEKFQLIGHSMGGLIAVEVARRLLENNISVIDVALIDSFPGTFYIEDDLILEAMFQLALNINLNQVGCNNVGINSLSKGINYLLKENKEKISKGSAYLIGGNETLNKVGDMFRKMDSLSEKERFKIYSSSIENKIPVEMLEELFSVFCHSSKSANYIPEVYVGDIRFFKAKEFSNILVGDNESIIDLWKDICIGDLEVIEIEGNHFSCVNNESYVKELVKLIASPIITN</sequence>
<evidence type="ECO:0000256" key="6">
    <source>
        <dbReference type="ARBA" id="ARBA00023194"/>
    </source>
</evidence>
<dbReference type="Gene3D" id="3.40.50.150">
    <property type="entry name" value="Vaccinia Virus protein VP39"/>
    <property type="match status" value="1"/>
</dbReference>
<feature type="domain" description="Carrier" evidence="8">
    <location>
        <begin position="1430"/>
        <end position="1473"/>
    </location>
</feature>
<gene>
    <name evidence="13" type="ORF">G3M99_11830</name>
</gene>
<evidence type="ECO:0000259" key="10">
    <source>
        <dbReference type="Pfam" id="PF00975"/>
    </source>
</evidence>
<evidence type="ECO:0000259" key="12">
    <source>
        <dbReference type="Pfam" id="PF18563"/>
    </source>
</evidence>
<evidence type="ECO:0000259" key="7">
    <source>
        <dbReference type="Pfam" id="PF00501"/>
    </source>
</evidence>
<reference evidence="13 14" key="1">
    <citation type="submission" date="2020-02" db="EMBL/GenBank/DDBJ databases">
        <title>Genome assembly of a novel Clostridium senegalense strain.</title>
        <authorList>
            <person name="Gupta T.B."/>
            <person name="Jauregui R."/>
            <person name="Maclean P."/>
            <person name="Nawarathana A."/>
            <person name="Brightwell G."/>
        </authorList>
    </citation>
    <scope>NUCLEOTIDE SEQUENCE [LARGE SCALE GENOMIC DNA]</scope>
    <source>
        <strain evidence="13 14">AGRFS4</strain>
    </source>
</reference>
<dbReference type="InterPro" id="IPR023213">
    <property type="entry name" value="CAT-like_dom_sf"/>
</dbReference>
<dbReference type="Gene3D" id="3.30.559.30">
    <property type="entry name" value="Nonribosomal peptide synthetase, condensation domain"/>
    <property type="match status" value="1"/>
</dbReference>
<dbReference type="GO" id="GO:0009403">
    <property type="term" value="P:toxin biosynthetic process"/>
    <property type="evidence" value="ECO:0007669"/>
    <property type="project" value="UniProtKB-ARBA"/>
</dbReference>
<dbReference type="CDD" id="cd19535">
    <property type="entry name" value="Cyc_NRPS"/>
    <property type="match status" value="1"/>
</dbReference>
<evidence type="ECO:0000256" key="2">
    <source>
        <dbReference type="ARBA" id="ARBA00004924"/>
    </source>
</evidence>
<evidence type="ECO:0000313" key="14">
    <source>
        <dbReference type="Proteomes" id="UP000481872"/>
    </source>
</evidence>
<feature type="domain" description="Thioesterase" evidence="10">
    <location>
        <begin position="1538"/>
        <end position="1638"/>
    </location>
</feature>
<dbReference type="InterPro" id="IPR041464">
    <property type="entry name" value="TubC_N"/>
</dbReference>
<dbReference type="InterPro" id="IPR029058">
    <property type="entry name" value="AB_hydrolase_fold"/>
</dbReference>
<name>A0A6M0H5E2_9CLOT</name>
<feature type="domain" description="TubC N-terminal docking" evidence="12">
    <location>
        <begin position="7"/>
        <end position="54"/>
    </location>
</feature>
<dbReference type="InterPro" id="IPR029063">
    <property type="entry name" value="SAM-dependent_MTases_sf"/>
</dbReference>
<comment type="cofactor">
    <cofactor evidence="1">
        <name>pantetheine 4'-phosphate</name>
        <dbReference type="ChEBI" id="CHEBI:47942"/>
    </cofactor>
</comment>
<dbReference type="PROSITE" id="PS00455">
    <property type="entry name" value="AMP_BINDING"/>
    <property type="match status" value="1"/>
</dbReference>
<keyword evidence="6" id="KW-0045">Antibiotic biosynthesis</keyword>
<dbReference type="PROSITE" id="PS00012">
    <property type="entry name" value="PHOSPHOPANTETHEINE"/>
    <property type="match status" value="1"/>
</dbReference>
<dbReference type="Pfam" id="PF00501">
    <property type="entry name" value="AMP-binding"/>
    <property type="match status" value="1"/>
</dbReference>
<dbReference type="Gene3D" id="3.30.300.30">
    <property type="match status" value="2"/>
</dbReference>
<dbReference type="InterPro" id="IPR009081">
    <property type="entry name" value="PP-bd_ACP"/>
</dbReference>
<dbReference type="Gene3D" id="3.40.50.12780">
    <property type="entry name" value="N-terminal domain of ligase-like"/>
    <property type="match status" value="1"/>
</dbReference>
<dbReference type="InterPro" id="IPR045851">
    <property type="entry name" value="AMP-bd_C_sf"/>
</dbReference>
<keyword evidence="3" id="KW-0596">Phosphopantetheine</keyword>
<evidence type="ECO:0000256" key="4">
    <source>
        <dbReference type="ARBA" id="ARBA00022553"/>
    </source>
</evidence>
<dbReference type="InterPro" id="IPR042099">
    <property type="entry name" value="ANL_N_sf"/>
</dbReference>
<dbReference type="Pfam" id="PF08242">
    <property type="entry name" value="Methyltransf_12"/>
    <property type="match status" value="1"/>
</dbReference>
<dbReference type="Proteomes" id="UP000481872">
    <property type="component" value="Unassembled WGS sequence"/>
</dbReference>
<evidence type="ECO:0000259" key="11">
    <source>
        <dbReference type="Pfam" id="PF08242"/>
    </source>
</evidence>
<dbReference type="InterPro" id="IPR010071">
    <property type="entry name" value="AA_adenyl_dom"/>
</dbReference>
<dbReference type="InterPro" id="IPR001242">
    <property type="entry name" value="Condensation_dom"/>
</dbReference>
<dbReference type="GO" id="GO:0005737">
    <property type="term" value="C:cytoplasm"/>
    <property type="evidence" value="ECO:0007669"/>
    <property type="project" value="TreeGrafter"/>
</dbReference>
<dbReference type="SUPFAM" id="SSF47336">
    <property type="entry name" value="ACP-like"/>
    <property type="match status" value="1"/>
</dbReference>
<evidence type="ECO:0000259" key="8">
    <source>
        <dbReference type="Pfam" id="PF00550"/>
    </source>
</evidence>
<dbReference type="GO" id="GO:0017000">
    <property type="term" value="P:antibiotic biosynthetic process"/>
    <property type="evidence" value="ECO:0007669"/>
    <property type="project" value="UniProtKB-KW"/>
</dbReference>
<dbReference type="Gene3D" id="1.10.1200.10">
    <property type="entry name" value="ACP-like"/>
    <property type="match status" value="1"/>
</dbReference>